<dbReference type="InterPro" id="IPR000531">
    <property type="entry name" value="Beta-barrel_TonB"/>
</dbReference>
<protein>
    <submittedName>
        <fullName evidence="13">SusC/RagA family TonB-linked outer membrane protein</fullName>
    </submittedName>
</protein>
<name>A0A8J7RN28_9BACT</name>
<dbReference type="Gene3D" id="2.60.40.1120">
    <property type="entry name" value="Carboxypeptidase-like, regulatory domain"/>
    <property type="match status" value="1"/>
</dbReference>
<dbReference type="NCBIfam" id="TIGR04057">
    <property type="entry name" value="SusC_RagA_signa"/>
    <property type="match status" value="1"/>
</dbReference>
<keyword evidence="2 8" id="KW-0813">Transport</keyword>
<accession>A0A8J7RN28</accession>
<evidence type="ECO:0000256" key="10">
    <source>
        <dbReference type="SAM" id="SignalP"/>
    </source>
</evidence>
<evidence type="ECO:0000256" key="5">
    <source>
        <dbReference type="ARBA" id="ARBA00023077"/>
    </source>
</evidence>
<dbReference type="Gene3D" id="2.40.170.20">
    <property type="entry name" value="TonB-dependent receptor, beta-barrel domain"/>
    <property type="match status" value="1"/>
</dbReference>
<keyword evidence="3 8" id="KW-1134">Transmembrane beta strand</keyword>
<feature type="domain" description="TonB-dependent receptor plug" evidence="12">
    <location>
        <begin position="118"/>
        <end position="239"/>
    </location>
</feature>
<reference evidence="13" key="1">
    <citation type="submission" date="2021-02" db="EMBL/GenBank/DDBJ databases">
        <title>Natronogracilivirga saccharolytica gen. nov. sp. nov. a new anaerobic, haloalkiliphilic carbohydrate-fermenting bacterium from soda lake and proposing of Cyclonatronumiaceae fam. nov. in the phylum Balneolaeota.</title>
        <authorList>
            <person name="Zhilina T.N."/>
            <person name="Sorokin D.Y."/>
            <person name="Zavarzina D.G."/>
            <person name="Toshchakov S.V."/>
            <person name="Kublanov I.V."/>
        </authorList>
    </citation>
    <scope>NUCLEOTIDE SEQUENCE</scope>
    <source>
        <strain evidence="13">Z-1702</strain>
    </source>
</reference>
<dbReference type="Pfam" id="PF13715">
    <property type="entry name" value="CarbopepD_reg_2"/>
    <property type="match status" value="1"/>
</dbReference>
<dbReference type="GO" id="GO:0009279">
    <property type="term" value="C:cell outer membrane"/>
    <property type="evidence" value="ECO:0007669"/>
    <property type="project" value="UniProtKB-SubCell"/>
</dbReference>
<dbReference type="InterPro" id="IPR023996">
    <property type="entry name" value="TonB-dep_OMP_SusC/RagA"/>
</dbReference>
<dbReference type="Pfam" id="PF07715">
    <property type="entry name" value="Plug"/>
    <property type="match status" value="1"/>
</dbReference>
<keyword evidence="14" id="KW-1185">Reference proteome</keyword>
<evidence type="ECO:0000256" key="9">
    <source>
        <dbReference type="RuleBase" id="RU003357"/>
    </source>
</evidence>
<dbReference type="Gene3D" id="2.170.130.10">
    <property type="entry name" value="TonB-dependent receptor, plug domain"/>
    <property type="match status" value="1"/>
</dbReference>
<evidence type="ECO:0000259" key="11">
    <source>
        <dbReference type="Pfam" id="PF00593"/>
    </source>
</evidence>
<dbReference type="AlphaFoldDB" id="A0A8J7RN28"/>
<dbReference type="InterPro" id="IPR008969">
    <property type="entry name" value="CarboxyPept-like_regulatory"/>
</dbReference>
<dbReference type="InterPro" id="IPR036942">
    <property type="entry name" value="Beta-barrel_TonB_sf"/>
</dbReference>
<dbReference type="InterPro" id="IPR037066">
    <property type="entry name" value="Plug_dom_sf"/>
</dbReference>
<dbReference type="PROSITE" id="PS52016">
    <property type="entry name" value="TONB_DEPENDENT_REC_3"/>
    <property type="match status" value="1"/>
</dbReference>
<comment type="similarity">
    <text evidence="8 9">Belongs to the TonB-dependent receptor family.</text>
</comment>
<keyword evidence="7 8" id="KW-0998">Cell outer membrane</keyword>
<evidence type="ECO:0000256" key="2">
    <source>
        <dbReference type="ARBA" id="ARBA00022448"/>
    </source>
</evidence>
<proteinExistence type="inferred from homology"/>
<evidence type="ECO:0000256" key="4">
    <source>
        <dbReference type="ARBA" id="ARBA00022692"/>
    </source>
</evidence>
<feature type="signal peptide" evidence="10">
    <location>
        <begin position="1"/>
        <end position="21"/>
    </location>
</feature>
<evidence type="ECO:0000256" key="6">
    <source>
        <dbReference type="ARBA" id="ARBA00023136"/>
    </source>
</evidence>
<dbReference type="InterPro" id="IPR023997">
    <property type="entry name" value="TonB-dep_OMP_SusC/RagA_CS"/>
</dbReference>
<comment type="caution">
    <text evidence="13">The sequence shown here is derived from an EMBL/GenBank/DDBJ whole genome shotgun (WGS) entry which is preliminary data.</text>
</comment>
<dbReference type="NCBIfam" id="TIGR04056">
    <property type="entry name" value="OMP_RagA_SusC"/>
    <property type="match status" value="1"/>
</dbReference>
<evidence type="ECO:0000256" key="1">
    <source>
        <dbReference type="ARBA" id="ARBA00004571"/>
    </source>
</evidence>
<gene>
    <name evidence="13" type="ORF">NATSA_08770</name>
</gene>
<organism evidence="13 14">
    <name type="scientific">Natronogracilivirga saccharolytica</name>
    <dbReference type="NCBI Taxonomy" id="2812953"/>
    <lineage>
        <taxon>Bacteria</taxon>
        <taxon>Pseudomonadati</taxon>
        <taxon>Balneolota</taxon>
        <taxon>Balneolia</taxon>
        <taxon>Balneolales</taxon>
        <taxon>Cyclonatronaceae</taxon>
        <taxon>Natronogracilivirga</taxon>
    </lineage>
</organism>
<keyword evidence="4 8" id="KW-0812">Transmembrane</keyword>
<evidence type="ECO:0000313" key="13">
    <source>
        <dbReference type="EMBL" id="MBP3192754.1"/>
    </source>
</evidence>
<sequence length="1072" mass="117608">MKQKYTMFFMTLFLLAFSYQAQGQTISGTVTDAEDGERLSGVNVLAEGTTTGAVTDLDGEYTIDVPDDATHLVFSYLGYSTQRVAIDGRTTIDLEMSPDLVELDDLVVTALGLEADRRSLGYAIQSVQAEDIAATRQISVSDALSSQYSGVEVRSQAGVPGAASSVNIRGRASLLGSNEPLYVVDGIPVSNAFNTTVTFSSVDASNRAVDINPDDIQSMTVLKGPAAAALYGIDAANGAIIIETKRGPDGDQPSTQIDVSSRVGFTQVSQLYEVQSQYGPGTDGNLALTSPAHWGPHVSELSYDGDESSNYHVRGNPVLADDPSATGEPVETYDNMDAFFDTGMSIANQVSISTGTRDRNLFFSFGRSDEDGFIPKTYFKRNSVRLNGDAYLTERLRISGRANYVNSQGRRAGRGSNFTSMMIPLTRTNPVMDLTYGTSDPANDVFAYENPDGSARTHQGRSATEAGGFNLSRGPDSPFWTINNNVYRDEVNRFIGNAMVSYDVTSWLNASYRLGIDTYSDRRRHNFDLGSSGGDGREGRLFEETYTVRNLNSDFLLTYQESFDNDFELQIIAGHNYRTDNSNRLYFSGRGFEQRGLFHISNVSQEPDVQHSTNPRELVSVFGNANINYRDLIYLDITGRNDWSSTLDGRSFFYPAASLAFVFSEALGIDEGFMTFGQLRLSYANVGNDAPLFATNSYFVTSSTGMSYGNSFSFPYQGVVGTTASQNIGNPDIEPESNTTYEIGADLRFWDNRLRMDITYYYSRNRDQIFNVPIPASSGYNSYLLNAGELENQGIEVQLNITPVTTRDLRWDATFNFSRNRNEVVELTDGVDQIDLGGVGGNIVPRLLPGEAYGTFYGIGWQRDDAGNKIINDDPESSLYGFPMATSEQIKLGDPNPDFTVGVRNTVSYRNIRLTALVDFRYGGDVWNGTEAVMRHNGQSAVTENRGETKVFEGVKASDGSPNDIEATITQAYYQNLEGYFNVNEPFVEDGSWIRLRDVTLSYSLSPSLTDAIGLGSATLSLWGRNLLLITDYSGIDPDTNLYGMGDGASMGLDYYNNPGGRSFGVEVQFSL</sequence>
<dbReference type="SUPFAM" id="SSF49464">
    <property type="entry name" value="Carboxypeptidase regulatory domain-like"/>
    <property type="match status" value="1"/>
</dbReference>
<keyword evidence="5 9" id="KW-0798">TonB box</keyword>
<dbReference type="SUPFAM" id="SSF56935">
    <property type="entry name" value="Porins"/>
    <property type="match status" value="1"/>
</dbReference>
<keyword evidence="10" id="KW-0732">Signal</keyword>
<feature type="chain" id="PRO_5035177878" evidence="10">
    <location>
        <begin position="22"/>
        <end position="1072"/>
    </location>
</feature>
<evidence type="ECO:0000256" key="8">
    <source>
        <dbReference type="PROSITE-ProRule" id="PRU01360"/>
    </source>
</evidence>
<evidence type="ECO:0000256" key="3">
    <source>
        <dbReference type="ARBA" id="ARBA00022452"/>
    </source>
</evidence>
<dbReference type="EMBL" id="JAFIDN010000006">
    <property type="protein sequence ID" value="MBP3192754.1"/>
    <property type="molecule type" value="Genomic_DNA"/>
</dbReference>
<keyword evidence="6 8" id="KW-0472">Membrane</keyword>
<comment type="subcellular location">
    <subcellularLocation>
        <location evidence="1 8">Cell outer membrane</location>
        <topology evidence="1 8">Multi-pass membrane protein</topology>
    </subcellularLocation>
</comment>
<evidence type="ECO:0000313" key="14">
    <source>
        <dbReference type="Proteomes" id="UP000673975"/>
    </source>
</evidence>
<feature type="domain" description="TonB-dependent receptor-like beta-barrel" evidence="11">
    <location>
        <begin position="448"/>
        <end position="1027"/>
    </location>
</feature>
<evidence type="ECO:0000256" key="7">
    <source>
        <dbReference type="ARBA" id="ARBA00023237"/>
    </source>
</evidence>
<dbReference type="Proteomes" id="UP000673975">
    <property type="component" value="Unassembled WGS sequence"/>
</dbReference>
<dbReference type="Pfam" id="PF00593">
    <property type="entry name" value="TonB_dep_Rec_b-barrel"/>
    <property type="match status" value="1"/>
</dbReference>
<dbReference type="InterPro" id="IPR012910">
    <property type="entry name" value="Plug_dom"/>
</dbReference>
<dbReference type="RefSeq" id="WP_210511767.1">
    <property type="nucleotide sequence ID" value="NZ_JAFIDN010000006.1"/>
</dbReference>
<evidence type="ECO:0000259" key="12">
    <source>
        <dbReference type="Pfam" id="PF07715"/>
    </source>
</evidence>
<dbReference type="InterPro" id="IPR039426">
    <property type="entry name" value="TonB-dep_rcpt-like"/>
</dbReference>